<dbReference type="Gene3D" id="3.90.180.10">
    <property type="entry name" value="Medium-chain alcohol dehydrogenases, catalytic domain"/>
    <property type="match status" value="1"/>
</dbReference>
<dbReference type="InterPro" id="IPR013154">
    <property type="entry name" value="ADH-like_N"/>
</dbReference>
<dbReference type="AlphaFoldDB" id="A0A8H5AUH8"/>
<comment type="cofactor">
    <cofactor evidence="1">
        <name>Zn(2+)</name>
        <dbReference type="ChEBI" id="CHEBI:29105"/>
    </cofactor>
</comment>
<evidence type="ECO:0000313" key="9">
    <source>
        <dbReference type="EMBL" id="KAF5311145.1"/>
    </source>
</evidence>
<dbReference type="Proteomes" id="UP000567179">
    <property type="component" value="Unassembled WGS sequence"/>
</dbReference>
<proteinExistence type="inferred from homology"/>
<accession>A0A8H5AUH8</accession>
<dbReference type="FunFam" id="3.40.50.720:FF:000039">
    <property type="entry name" value="Alcohol dehydrogenase AdhP"/>
    <property type="match status" value="1"/>
</dbReference>
<evidence type="ECO:0000256" key="7">
    <source>
        <dbReference type="ARBA" id="ARBA00023027"/>
    </source>
</evidence>
<organism evidence="9 10">
    <name type="scientific">Psilocybe cf. subviscida</name>
    <dbReference type="NCBI Taxonomy" id="2480587"/>
    <lineage>
        <taxon>Eukaryota</taxon>
        <taxon>Fungi</taxon>
        <taxon>Dikarya</taxon>
        <taxon>Basidiomycota</taxon>
        <taxon>Agaricomycotina</taxon>
        <taxon>Agaricomycetes</taxon>
        <taxon>Agaricomycetidae</taxon>
        <taxon>Agaricales</taxon>
        <taxon>Agaricineae</taxon>
        <taxon>Strophariaceae</taxon>
        <taxon>Psilocybe</taxon>
    </lineage>
</organism>
<dbReference type="Gene3D" id="3.40.50.720">
    <property type="entry name" value="NAD(P)-binding Rossmann-like Domain"/>
    <property type="match status" value="1"/>
</dbReference>
<name>A0A8H5AUH8_9AGAR</name>
<dbReference type="Pfam" id="PF00107">
    <property type="entry name" value="ADH_zinc_N"/>
    <property type="match status" value="1"/>
</dbReference>
<dbReference type="GO" id="GO:0046872">
    <property type="term" value="F:metal ion binding"/>
    <property type="evidence" value="ECO:0007669"/>
    <property type="project" value="UniProtKB-KW"/>
</dbReference>
<evidence type="ECO:0000259" key="8">
    <source>
        <dbReference type="SMART" id="SM00829"/>
    </source>
</evidence>
<evidence type="ECO:0000256" key="6">
    <source>
        <dbReference type="ARBA" id="ARBA00023002"/>
    </source>
</evidence>
<dbReference type="InterPro" id="IPR020843">
    <property type="entry name" value="ER"/>
</dbReference>
<comment type="caution">
    <text evidence="9">The sequence shown here is derived from an EMBL/GenBank/DDBJ whole genome shotgun (WGS) entry which is preliminary data.</text>
</comment>
<gene>
    <name evidence="9" type="ORF">D9619_007804</name>
</gene>
<dbReference type="SMART" id="SM00829">
    <property type="entry name" value="PKS_ER"/>
    <property type="match status" value="1"/>
</dbReference>
<keyword evidence="4" id="KW-0479">Metal-binding</keyword>
<evidence type="ECO:0000256" key="4">
    <source>
        <dbReference type="ARBA" id="ARBA00022723"/>
    </source>
</evidence>
<evidence type="ECO:0000313" key="10">
    <source>
        <dbReference type="Proteomes" id="UP000567179"/>
    </source>
</evidence>
<keyword evidence="7" id="KW-0520">NAD</keyword>
<comment type="similarity">
    <text evidence="2">Belongs to the zinc-containing alcohol dehydrogenase family.</text>
</comment>
<reference evidence="9 10" key="1">
    <citation type="journal article" date="2020" name="ISME J.">
        <title>Uncovering the hidden diversity of litter-decomposition mechanisms in mushroom-forming fungi.</title>
        <authorList>
            <person name="Floudas D."/>
            <person name="Bentzer J."/>
            <person name="Ahren D."/>
            <person name="Johansson T."/>
            <person name="Persson P."/>
            <person name="Tunlid A."/>
        </authorList>
    </citation>
    <scope>NUCLEOTIDE SEQUENCE [LARGE SCALE GENOMIC DNA]</scope>
    <source>
        <strain evidence="9 10">CBS 101986</strain>
    </source>
</reference>
<dbReference type="PANTHER" id="PTHR42940">
    <property type="entry name" value="ALCOHOL DEHYDROGENASE 1-RELATED"/>
    <property type="match status" value="1"/>
</dbReference>
<feature type="domain" description="Enoyl reductase (ER)" evidence="8">
    <location>
        <begin position="24"/>
        <end position="358"/>
    </location>
</feature>
<keyword evidence="10" id="KW-1185">Reference proteome</keyword>
<dbReference type="EMBL" id="JAACJJ010000057">
    <property type="protein sequence ID" value="KAF5311145.1"/>
    <property type="molecule type" value="Genomic_DNA"/>
</dbReference>
<dbReference type="InterPro" id="IPR011032">
    <property type="entry name" value="GroES-like_sf"/>
</dbReference>
<protein>
    <recommendedName>
        <fullName evidence="3">alcohol dehydrogenase</fullName>
        <ecNumber evidence="3">1.1.1.1</ecNumber>
    </recommendedName>
</protein>
<dbReference type="Pfam" id="PF08240">
    <property type="entry name" value="ADH_N"/>
    <property type="match status" value="1"/>
</dbReference>
<evidence type="ECO:0000256" key="1">
    <source>
        <dbReference type="ARBA" id="ARBA00001947"/>
    </source>
</evidence>
<dbReference type="PANTHER" id="PTHR42940:SF3">
    <property type="entry name" value="ALCOHOL DEHYDROGENASE 1-RELATED"/>
    <property type="match status" value="1"/>
</dbReference>
<dbReference type="InterPro" id="IPR013149">
    <property type="entry name" value="ADH-like_C"/>
</dbReference>
<dbReference type="CDD" id="cd08297">
    <property type="entry name" value="CAD3"/>
    <property type="match status" value="1"/>
</dbReference>
<dbReference type="GO" id="GO:0005737">
    <property type="term" value="C:cytoplasm"/>
    <property type="evidence" value="ECO:0007669"/>
    <property type="project" value="TreeGrafter"/>
</dbReference>
<dbReference type="InterPro" id="IPR036291">
    <property type="entry name" value="NAD(P)-bd_dom_sf"/>
</dbReference>
<evidence type="ECO:0000256" key="2">
    <source>
        <dbReference type="ARBA" id="ARBA00008072"/>
    </source>
</evidence>
<evidence type="ECO:0000256" key="3">
    <source>
        <dbReference type="ARBA" id="ARBA00013190"/>
    </source>
</evidence>
<keyword evidence="6" id="KW-0560">Oxidoreductase</keyword>
<keyword evidence="5" id="KW-0862">Zinc</keyword>
<dbReference type="SUPFAM" id="SSF51735">
    <property type="entry name" value="NAD(P)-binding Rossmann-fold domains"/>
    <property type="match status" value="1"/>
</dbReference>
<evidence type="ECO:0000256" key="5">
    <source>
        <dbReference type="ARBA" id="ARBA00022833"/>
    </source>
</evidence>
<sequence length="361" mass="38268">MSASVAPNFKVPKSQKVALLASSGETVKIVDHPVKSPDDLAPGECLLQMHCTGVCHTDLHAAMGDWPVKPVSPLIGGHEGVGTIVAIGKNTSNSPVKLGDRVGVKWIADSCLNCEQCKKGYEQNCENVKISGYTVDGTFQQYLVSWVNSVTPIPDGIESEAAASILCAGVTVYRALKYSETSPGDWVVIPGAGGGLGHLAVQYAKYMGRRVIAIDGGEEKRKLCMELGAEAWIDYTKSKDIVDDIKKLTEGRGAHATIVTTASSSGYTQAIDYLRANGRLMAVGLPAKATLDASIFFTVFKSITIHGSYVGNRQDAVEAISIAASGNVKCHYAMKKLADIASVYDDIGKGKIAGRVVLSMD</sequence>
<dbReference type="OrthoDB" id="1879366at2759"/>
<dbReference type="GO" id="GO:0004022">
    <property type="term" value="F:alcohol dehydrogenase (NAD+) activity"/>
    <property type="evidence" value="ECO:0007669"/>
    <property type="project" value="UniProtKB-EC"/>
</dbReference>
<dbReference type="EC" id="1.1.1.1" evidence="3"/>
<dbReference type="SUPFAM" id="SSF50129">
    <property type="entry name" value="GroES-like"/>
    <property type="match status" value="1"/>
</dbReference>